<feature type="active site" evidence="6 7">
    <location>
        <position position="233"/>
    </location>
</feature>
<dbReference type="InterPro" id="IPR029510">
    <property type="entry name" value="Ald_DH_CS_GLU"/>
</dbReference>
<keyword evidence="11" id="KW-1185">Reference proteome</keyword>
<comment type="function">
    <text evidence="4">Part of the sulfo-TAL (or sulfo-SFT) pathway, a D-sulfoquinovose degradation pathway that produces sulfolactate (SL). Catalyzes the oxidation of 3-sulfolactaldehyde (SLA) to sulfolactate (SL).</text>
</comment>
<dbReference type="PROSITE" id="PS00070">
    <property type="entry name" value="ALDEHYDE_DEHYDR_CYS"/>
    <property type="match status" value="1"/>
</dbReference>
<comment type="similarity">
    <text evidence="1 5 8">Belongs to the aldehyde dehydrogenase family.</text>
</comment>
<comment type="catalytic activity">
    <reaction evidence="3">
        <text>(2S)-3-sulfolactaldehyde + NAD(+) + H2O = (2S)-3-sulfolactate + NADH + 2 H(+)</text>
        <dbReference type="Rhea" id="RHEA:47932"/>
        <dbReference type="ChEBI" id="CHEBI:15377"/>
        <dbReference type="ChEBI" id="CHEBI:15378"/>
        <dbReference type="ChEBI" id="CHEBI:57540"/>
        <dbReference type="ChEBI" id="CHEBI:57945"/>
        <dbReference type="ChEBI" id="CHEBI:61289"/>
        <dbReference type="ChEBI" id="CHEBI:90109"/>
        <dbReference type="EC" id="1.2.1.97"/>
    </reaction>
    <physiologicalReaction direction="left-to-right" evidence="3">
        <dbReference type="Rhea" id="RHEA:47933"/>
    </physiologicalReaction>
</comment>
<dbReference type="RefSeq" id="WP_188647191.1">
    <property type="nucleotide sequence ID" value="NZ_BMHQ01000004.1"/>
</dbReference>
<evidence type="ECO:0000256" key="4">
    <source>
        <dbReference type="ARBA" id="ARBA00054572"/>
    </source>
</evidence>
<accession>A0A8J2VCS1</accession>
<dbReference type="Proteomes" id="UP000625210">
    <property type="component" value="Unassembled WGS sequence"/>
</dbReference>
<proteinExistence type="inferred from homology"/>
<dbReference type="InterPro" id="IPR015590">
    <property type="entry name" value="Aldehyde_DH_dom"/>
</dbReference>
<name>A0A8J2VCS1_9BACL</name>
<dbReference type="PIRSF" id="PIRSF036492">
    <property type="entry name" value="ALDH"/>
    <property type="match status" value="1"/>
</dbReference>
<dbReference type="GO" id="GO:0016620">
    <property type="term" value="F:oxidoreductase activity, acting on the aldehyde or oxo group of donors, NAD or NADP as acceptor"/>
    <property type="evidence" value="ECO:0007669"/>
    <property type="project" value="InterPro"/>
</dbReference>
<dbReference type="CDD" id="cd07099">
    <property type="entry name" value="ALDH_DDALDH"/>
    <property type="match status" value="1"/>
</dbReference>
<evidence type="ECO:0000313" key="10">
    <source>
        <dbReference type="EMBL" id="GGE13796.1"/>
    </source>
</evidence>
<evidence type="ECO:0000256" key="6">
    <source>
        <dbReference type="PIRSR" id="PIRSR036492-1"/>
    </source>
</evidence>
<reference evidence="10" key="2">
    <citation type="submission" date="2020-09" db="EMBL/GenBank/DDBJ databases">
        <authorList>
            <person name="Sun Q."/>
            <person name="Zhou Y."/>
        </authorList>
    </citation>
    <scope>NUCLEOTIDE SEQUENCE</scope>
    <source>
        <strain evidence="10">CGMCC 1.15179</strain>
    </source>
</reference>
<reference evidence="10" key="1">
    <citation type="journal article" date="2014" name="Int. J. Syst. Evol. Microbiol.">
        <title>Complete genome sequence of Corynebacterium casei LMG S-19264T (=DSM 44701T), isolated from a smear-ripened cheese.</title>
        <authorList>
            <consortium name="US DOE Joint Genome Institute (JGI-PGF)"/>
            <person name="Walter F."/>
            <person name="Albersmeier A."/>
            <person name="Kalinowski J."/>
            <person name="Ruckert C."/>
        </authorList>
    </citation>
    <scope>NUCLEOTIDE SEQUENCE</scope>
    <source>
        <strain evidence="10">CGMCC 1.15179</strain>
    </source>
</reference>
<dbReference type="AlphaFoldDB" id="A0A8J2VCS1"/>
<sequence length="510" mass="56254">MSTLEMVNPATGEALGQLAEATPAEVGQAMIDAREAFAQWREVPLRERLGYMKRLREIIVDQASELAKKISQDTGKVQLESLMSDIYPTVGLIRYYEKKAPSILKRKRVPMTIALFGRFSHVEYRPMGVIAVISPWNYPFQLSLAPVVSALIAGNTVILKPSEVSPFTGQVIGELLEQAGFPKGVVQVLHGGKDVGKQLVEARPDKIFFTGSSATGKKIMAAAAEHLIPVELELGGKDPMIVFADADLDRAVNGALWGGFTNAGQTCMAVERVYVEDAIFEKFVQQLVVKAKALRVGRGEGRDVGSMTYPHQLKIVEEHLKDAVDKGARILCGGRRLNEETLHFEPTVLVDVDHSMRIMREETFGPVIPVMRFSLESEAVQLANDSPYGLNGSVWSKDLHKARRVASRIESGNICINDVMIGIAHPALPYGGNKESGMGRYHGPEGLKSFSHTVSVVTSPGRKKREINWFPYSRDQYTAISELLKDLYGKSFRPSLKGLIKVGTEFFRSK</sequence>
<dbReference type="InterPro" id="IPR016162">
    <property type="entry name" value="Ald_DH_N"/>
</dbReference>
<dbReference type="GO" id="GO:0006081">
    <property type="term" value="P:aldehyde metabolic process"/>
    <property type="evidence" value="ECO:0007669"/>
    <property type="project" value="InterPro"/>
</dbReference>
<dbReference type="EMBL" id="BMHQ01000004">
    <property type="protein sequence ID" value="GGE13796.1"/>
    <property type="molecule type" value="Genomic_DNA"/>
</dbReference>
<organism evidence="10 11">
    <name type="scientific">Marinithermofilum abyssi</name>
    <dbReference type="NCBI Taxonomy" id="1571185"/>
    <lineage>
        <taxon>Bacteria</taxon>
        <taxon>Bacillati</taxon>
        <taxon>Bacillota</taxon>
        <taxon>Bacilli</taxon>
        <taxon>Bacillales</taxon>
        <taxon>Thermoactinomycetaceae</taxon>
        <taxon>Marinithermofilum</taxon>
    </lineage>
</organism>
<evidence type="ECO:0000259" key="9">
    <source>
        <dbReference type="Pfam" id="PF00171"/>
    </source>
</evidence>
<evidence type="ECO:0000256" key="2">
    <source>
        <dbReference type="ARBA" id="ARBA00023002"/>
    </source>
</evidence>
<protein>
    <recommendedName>
        <fullName evidence="5">Aldehyde dehydrogenase</fullName>
    </recommendedName>
</protein>
<dbReference type="Gene3D" id="3.40.309.10">
    <property type="entry name" value="Aldehyde Dehydrogenase, Chain A, domain 2"/>
    <property type="match status" value="1"/>
</dbReference>
<evidence type="ECO:0000256" key="1">
    <source>
        <dbReference type="ARBA" id="ARBA00009986"/>
    </source>
</evidence>
<dbReference type="SUPFAM" id="SSF53720">
    <property type="entry name" value="ALDH-like"/>
    <property type="match status" value="1"/>
</dbReference>
<evidence type="ECO:0000313" key="11">
    <source>
        <dbReference type="Proteomes" id="UP000625210"/>
    </source>
</evidence>
<dbReference type="FunFam" id="3.40.605.10:FF:000007">
    <property type="entry name" value="NAD/NADP-dependent betaine aldehyde dehydrogenase"/>
    <property type="match status" value="1"/>
</dbReference>
<dbReference type="InterPro" id="IPR012394">
    <property type="entry name" value="Aldehyde_DH_NAD(P)"/>
</dbReference>
<evidence type="ECO:0000256" key="8">
    <source>
        <dbReference type="RuleBase" id="RU003345"/>
    </source>
</evidence>
<dbReference type="PROSITE" id="PS00687">
    <property type="entry name" value="ALDEHYDE_DEHYDR_GLU"/>
    <property type="match status" value="1"/>
</dbReference>
<feature type="domain" description="Aldehyde dehydrogenase" evidence="9">
    <location>
        <begin position="3"/>
        <end position="455"/>
    </location>
</feature>
<dbReference type="InterPro" id="IPR016163">
    <property type="entry name" value="Ald_DH_C"/>
</dbReference>
<dbReference type="Pfam" id="PF00171">
    <property type="entry name" value="Aldedh"/>
    <property type="match status" value="1"/>
</dbReference>
<dbReference type="PANTHER" id="PTHR11699">
    <property type="entry name" value="ALDEHYDE DEHYDROGENASE-RELATED"/>
    <property type="match status" value="1"/>
</dbReference>
<gene>
    <name evidence="10" type="ORF">GCM10011571_14070</name>
</gene>
<comment type="caution">
    <text evidence="10">The sequence shown here is derived from an EMBL/GenBank/DDBJ whole genome shotgun (WGS) entry which is preliminary data.</text>
</comment>
<dbReference type="Gene3D" id="3.40.605.10">
    <property type="entry name" value="Aldehyde Dehydrogenase, Chain A, domain 1"/>
    <property type="match status" value="1"/>
</dbReference>
<evidence type="ECO:0000256" key="5">
    <source>
        <dbReference type="PIRNR" id="PIRNR036492"/>
    </source>
</evidence>
<keyword evidence="2 5" id="KW-0560">Oxidoreductase</keyword>
<dbReference type="InterPro" id="IPR016161">
    <property type="entry name" value="Ald_DH/histidinol_DH"/>
</dbReference>
<dbReference type="FunFam" id="3.40.309.10:FF:000009">
    <property type="entry name" value="Aldehyde dehydrogenase A"/>
    <property type="match status" value="1"/>
</dbReference>
<evidence type="ECO:0000256" key="7">
    <source>
        <dbReference type="PROSITE-ProRule" id="PRU10007"/>
    </source>
</evidence>
<feature type="active site" evidence="6">
    <location>
        <position position="267"/>
    </location>
</feature>
<evidence type="ECO:0000256" key="3">
    <source>
        <dbReference type="ARBA" id="ARBA00050326"/>
    </source>
</evidence>
<dbReference type="InterPro" id="IPR016160">
    <property type="entry name" value="Ald_DH_CS_CYS"/>
</dbReference>